<dbReference type="EMBL" id="LIAE01010000">
    <property type="protein sequence ID" value="PAV67084.1"/>
    <property type="molecule type" value="Genomic_DNA"/>
</dbReference>
<organism evidence="2 3">
    <name type="scientific">Diploscapter pachys</name>
    <dbReference type="NCBI Taxonomy" id="2018661"/>
    <lineage>
        <taxon>Eukaryota</taxon>
        <taxon>Metazoa</taxon>
        <taxon>Ecdysozoa</taxon>
        <taxon>Nematoda</taxon>
        <taxon>Chromadorea</taxon>
        <taxon>Rhabditida</taxon>
        <taxon>Rhabditina</taxon>
        <taxon>Rhabditomorpha</taxon>
        <taxon>Rhabditoidea</taxon>
        <taxon>Rhabditidae</taxon>
        <taxon>Diploscapter</taxon>
    </lineage>
</organism>
<name>A0A2A2JZK6_9BILA</name>
<feature type="compositionally biased region" description="Basic and acidic residues" evidence="1">
    <location>
        <begin position="84"/>
        <end position="98"/>
    </location>
</feature>
<proteinExistence type="predicted"/>
<dbReference type="AlphaFoldDB" id="A0A2A2JZK6"/>
<feature type="compositionally biased region" description="Pro residues" evidence="1">
    <location>
        <begin position="7"/>
        <end position="17"/>
    </location>
</feature>
<dbReference type="Proteomes" id="UP000218231">
    <property type="component" value="Unassembled WGS sequence"/>
</dbReference>
<comment type="caution">
    <text evidence="2">The sequence shown here is derived from an EMBL/GenBank/DDBJ whole genome shotgun (WGS) entry which is preliminary data.</text>
</comment>
<accession>A0A2A2JZK6</accession>
<reference evidence="2 3" key="1">
    <citation type="journal article" date="2017" name="Curr. Biol.">
        <title>Genome architecture and evolution of a unichromosomal asexual nematode.</title>
        <authorList>
            <person name="Fradin H."/>
            <person name="Zegar C."/>
            <person name="Gutwein M."/>
            <person name="Lucas J."/>
            <person name="Kovtun M."/>
            <person name="Corcoran D."/>
            <person name="Baugh L.R."/>
            <person name="Kiontke K."/>
            <person name="Gunsalus K."/>
            <person name="Fitch D.H."/>
            <person name="Piano F."/>
        </authorList>
    </citation>
    <scope>NUCLEOTIDE SEQUENCE [LARGE SCALE GENOMIC DNA]</scope>
    <source>
        <strain evidence="2">PF1309</strain>
    </source>
</reference>
<protein>
    <submittedName>
        <fullName evidence="2">Uncharacterized protein</fullName>
    </submittedName>
</protein>
<feature type="compositionally biased region" description="Basic and acidic residues" evidence="1">
    <location>
        <begin position="44"/>
        <end position="66"/>
    </location>
</feature>
<evidence type="ECO:0000256" key="1">
    <source>
        <dbReference type="SAM" id="MobiDB-lite"/>
    </source>
</evidence>
<evidence type="ECO:0000313" key="3">
    <source>
        <dbReference type="Proteomes" id="UP000218231"/>
    </source>
</evidence>
<feature type="region of interest" description="Disordered" evidence="1">
    <location>
        <begin position="1"/>
        <end position="129"/>
    </location>
</feature>
<keyword evidence="3" id="KW-1185">Reference proteome</keyword>
<sequence>MTATLSPPQPPGEPQPPDNQQRAANRRHRPQPARRPQCHQVQRACKDRRPGNEQPRRPARLEPQRDQRRHRMDQLILPPGLQPLDRRAARAMRPERAGSDGNRARQRGKQAKDHRGSFPQGCCSATSARAARRSPASIWMRSRSLSRLRYMSSARSISACPMPRSRIATRAILIADSSTSRTT</sequence>
<evidence type="ECO:0000313" key="2">
    <source>
        <dbReference type="EMBL" id="PAV67084.1"/>
    </source>
</evidence>
<gene>
    <name evidence="2" type="ORF">WR25_05751</name>
</gene>